<name>A0ABS1NBA2_9ACTN</name>
<reference evidence="1 2" key="1">
    <citation type="submission" date="2021-01" db="EMBL/GenBank/DDBJ databases">
        <title>WGS of actinomycetes isolated from Thailand.</title>
        <authorList>
            <person name="Thawai C."/>
        </authorList>
    </citation>
    <scope>NUCLEOTIDE SEQUENCE [LARGE SCALE GENOMIC DNA]</scope>
    <source>
        <strain evidence="1 2">CA1R205</strain>
    </source>
</reference>
<proteinExistence type="predicted"/>
<comment type="caution">
    <text evidence="1">The sequence shown here is derived from an EMBL/GenBank/DDBJ whole genome shotgun (WGS) entry which is preliminary data.</text>
</comment>
<dbReference type="Proteomes" id="UP000634229">
    <property type="component" value="Unassembled WGS sequence"/>
</dbReference>
<evidence type="ECO:0000313" key="2">
    <source>
        <dbReference type="Proteomes" id="UP000634229"/>
    </source>
</evidence>
<protein>
    <submittedName>
        <fullName evidence="1">Uncharacterized protein</fullName>
    </submittedName>
</protein>
<gene>
    <name evidence="1" type="ORF">JK363_11825</name>
</gene>
<keyword evidence="2" id="KW-1185">Reference proteome</keyword>
<accession>A0ABS1NBA2</accession>
<dbReference type="RefSeq" id="WP_201874582.1">
    <property type="nucleotide sequence ID" value="NZ_JAERRF010000006.1"/>
</dbReference>
<dbReference type="EMBL" id="JAERRF010000006">
    <property type="protein sequence ID" value="MBL1097352.1"/>
    <property type="molecule type" value="Genomic_DNA"/>
</dbReference>
<sequence>MTTYRRREGRDAMAFAGRIGAPDHDPPADGVDRDPARIGAAFLVRGDLPLPDGCPVYALHPAGLDAAAVRLLTASDVVNSLAHNASTAN</sequence>
<organism evidence="1 2">
    <name type="scientific">Streptomyces coffeae</name>
    <dbReference type="NCBI Taxonomy" id="621382"/>
    <lineage>
        <taxon>Bacteria</taxon>
        <taxon>Bacillati</taxon>
        <taxon>Actinomycetota</taxon>
        <taxon>Actinomycetes</taxon>
        <taxon>Kitasatosporales</taxon>
        <taxon>Streptomycetaceae</taxon>
        <taxon>Streptomyces</taxon>
    </lineage>
</organism>
<evidence type="ECO:0000313" key="1">
    <source>
        <dbReference type="EMBL" id="MBL1097352.1"/>
    </source>
</evidence>